<dbReference type="SFLD" id="SFLDG00180">
    <property type="entry name" value="muconate_cycloisomerase"/>
    <property type="match status" value="1"/>
</dbReference>
<dbReference type="Gene3D" id="3.20.20.120">
    <property type="entry name" value="Enolase-like C-terminal domain"/>
    <property type="match status" value="1"/>
</dbReference>
<comment type="similarity">
    <text evidence="1 5">Belongs to the mandelate racemase/muconate lactonizing enzyme family.</text>
</comment>
<comment type="cofactor">
    <cofactor evidence="5">
        <name>Mg(2+)</name>
        <dbReference type="ChEBI" id="CHEBI:18420"/>
    </cofactor>
    <text evidence="5">Binds 1 Mg(2+) ion per subunit.</text>
</comment>
<dbReference type="InterPro" id="IPR013341">
    <property type="entry name" value="Mandelate_racemase_N_dom"/>
</dbReference>
<dbReference type="Pfam" id="PF02746">
    <property type="entry name" value="MR_MLE_N"/>
    <property type="match status" value="1"/>
</dbReference>
<dbReference type="InterPro" id="IPR029017">
    <property type="entry name" value="Enolase-like_N"/>
</dbReference>
<dbReference type="InterPro" id="IPR036849">
    <property type="entry name" value="Enolase-like_C_sf"/>
</dbReference>
<evidence type="ECO:0000313" key="8">
    <source>
        <dbReference type="Proteomes" id="UP001597201"/>
    </source>
</evidence>
<comment type="caution">
    <text evidence="7">The sequence shown here is derived from an EMBL/GenBank/DDBJ whole genome shotgun (WGS) entry which is preliminary data.</text>
</comment>
<dbReference type="CDD" id="cd03319">
    <property type="entry name" value="L-Ala-DL-Glu_epimerase"/>
    <property type="match status" value="1"/>
</dbReference>
<evidence type="ECO:0000256" key="1">
    <source>
        <dbReference type="ARBA" id="ARBA00008031"/>
    </source>
</evidence>
<reference evidence="8" key="1">
    <citation type="journal article" date="2019" name="Int. J. Syst. Evol. Microbiol.">
        <title>The Global Catalogue of Microorganisms (GCM) 10K type strain sequencing project: providing services to taxonomists for standard genome sequencing and annotation.</title>
        <authorList>
            <consortium name="The Broad Institute Genomics Platform"/>
            <consortium name="The Broad Institute Genome Sequencing Center for Infectious Disease"/>
            <person name="Wu L."/>
            <person name="Ma J."/>
        </authorList>
    </citation>
    <scope>NUCLEOTIDE SEQUENCE [LARGE SCALE GENOMIC DNA]</scope>
    <source>
        <strain evidence="8">CCUG 61485</strain>
    </source>
</reference>
<dbReference type="EMBL" id="JBHTMY010000002">
    <property type="protein sequence ID" value="MFD1315362.1"/>
    <property type="molecule type" value="Genomic_DNA"/>
</dbReference>
<gene>
    <name evidence="7" type="ORF">ACFQ39_07010</name>
</gene>
<keyword evidence="3 5" id="KW-0460">Magnesium</keyword>
<dbReference type="Proteomes" id="UP001597201">
    <property type="component" value="Unassembled WGS sequence"/>
</dbReference>
<dbReference type="SUPFAM" id="SSF54826">
    <property type="entry name" value="Enolase N-terminal domain-like"/>
    <property type="match status" value="1"/>
</dbReference>
<feature type="domain" description="Mandelate racemase/muconate lactonizing enzyme C-terminal" evidence="6">
    <location>
        <begin position="141"/>
        <end position="236"/>
    </location>
</feature>
<dbReference type="Pfam" id="PF13378">
    <property type="entry name" value="MR_MLE_C"/>
    <property type="match status" value="1"/>
</dbReference>
<dbReference type="SMART" id="SM00922">
    <property type="entry name" value="MR_MLE"/>
    <property type="match status" value="1"/>
</dbReference>
<dbReference type="Gene3D" id="3.30.390.10">
    <property type="entry name" value="Enolase-like, N-terminal domain"/>
    <property type="match status" value="1"/>
</dbReference>
<accession>A0ABW3Y0K1</accession>
<keyword evidence="2 5" id="KW-0479">Metal-binding</keyword>
<keyword evidence="8" id="KW-1185">Reference proteome</keyword>
<dbReference type="SUPFAM" id="SSF51604">
    <property type="entry name" value="Enolase C-terminal domain-like"/>
    <property type="match status" value="1"/>
</dbReference>
<organism evidence="7 8">
    <name type="scientific">Namhaeicola litoreus</name>
    <dbReference type="NCBI Taxonomy" id="1052145"/>
    <lineage>
        <taxon>Bacteria</taxon>
        <taxon>Pseudomonadati</taxon>
        <taxon>Bacteroidota</taxon>
        <taxon>Flavobacteriia</taxon>
        <taxon>Flavobacteriales</taxon>
        <taxon>Flavobacteriaceae</taxon>
        <taxon>Namhaeicola</taxon>
    </lineage>
</organism>
<evidence type="ECO:0000256" key="3">
    <source>
        <dbReference type="ARBA" id="ARBA00022842"/>
    </source>
</evidence>
<dbReference type="InterPro" id="IPR013342">
    <property type="entry name" value="Mandelate_racemase_C"/>
</dbReference>
<dbReference type="SFLD" id="SFLDS00001">
    <property type="entry name" value="Enolase"/>
    <property type="match status" value="1"/>
</dbReference>
<protein>
    <recommendedName>
        <fullName evidence="5">Dipeptide epimerase</fullName>
        <ecNumber evidence="5">5.1.1.-</ecNumber>
    </recommendedName>
</protein>
<evidence type="ECO:0000256" key="4">
    <source>
        <dbReference type="ARBA" id="ARBA00023235"/>
    </source>
</evidence>
<dbReference type="EC" id="5.1.1.-" evidence="5"/>
<dbReference type="InterPro" id="IPR029065">
    <property type="entry name" value="Enolase_C-like"/>
</dbReference>
<keyword evidence="4 5" id="KW-0413">Isomerase</keyword>
<evidence type="ECO:0000256" key="2">
    <source>
        <dbReference type="ARBA" id="ARBA00022723"/>
    </source>
</evidence>
<dbReference type="SFLD" id="SFLDF00009">
    <property type="entry name" value="o-succinylbenzoate_synthase"/>
    <property type="match status" value="1"/>
</dbReference>
<dbReference type="PANTHER" id="PTHR48073:SF2">
    <property type="entry name" value="O-SUCCINYLBENZOATE SYNTHASE"/>
    <property type="match status" value="1"/>
</dbReference>
<evidence type="ECO:0000313" key="7">
    <source>
        <dbReference type="EMBL" id="MFD1315362.1"/>
    </source>
</evidence>
<sequence length="353" mass="39442">MKITKVSFERHFLQLKNPYTIAYETIKNASNFFLQIETDGRIVGLGCAAPDKEVTGESDDETTSVIKSLVIPFLTGKNPLNYVQILTELKILLPKSPSVLAMVDMALFDIFAKKAEVPLYQFLGGFRHEIATSITVGILPLKETLYEVEEFVDQGFNIIKIKGGLNVEEDIERVNQVHQKYPKLALRFDGNQGYNKKETIKFVEETKKVGIEILEQPTKIHKRKKLAKITKQVDIPVMADESIKSLADAFHLAKNSIINMINIKLMKVGGIQEAKHINSVAKSGKIEVMVGCLDESALGISAGLHFALSRPNIEYADLDGHLDFINDPVKNIFILEKGVLRPNQEFGLGLKSF</sequence>
<dbReference type="InterPro" id="IPR034603">
    <property type="entry name" value="Dipeptide_epimerase"/>
</dbReference>
<dbReference type="PANTHER" id="PTHR48073">
    <property type="entry name" value="O-SUCCINYLBENZOATE SYNTHASE-RELATED"/>
    <property type="match status" value="1"/>
</dbReference>
<evidence type="ECO:0000259" key="6">
    <source>
        <dbReference type="SMART" id="SM00922"/>
    </source>
</evidence>
<proteinExistence type="inferred from homology"/>
<evidence type="ECO:0000256" key="5">
    <source>
        <dbReference type="RuleBase" id="RU366006"/>
    </source>
</evidence>
<name>A0ABW3Y0K1_9FLAO</name>
<dbReference type="RefSeq" id="WP_377177439.1">
    <property type="nucleotide sequence ID" value="NZ_JBHTMY010000002.1"/>
</dbReference>